<accession>A0A8T2KDP1</accession>
<gene>
    <name evidence="10" type="ORF">GDO86_001140</name>
</gene>
<feature type="coiled-coil region" evidence="7">
    <location>
        <begin position="61"/>
        <end position="151"/>
    </location>
</feature>
<evidence type="ECO:0000313" key="10">
    <source>
        <dbReference type="EMBL" id="KAG8454808.1"/>
    </source>
</evidence>
<dbReference type="Gene3D" id="3.90.215.10">
    <property type="entry name" value="Gamma Fibrinogen, chain A, domain 1"/>
    <property type="match status" value="1"/>
</dbReference>
<comment type="caution">
    <text evidence="10">The sequence shown here is derived from an EMBL/GenBank/DDBJ whole genome shotgun (WGS) entry which is preliminary data.</text>
</comment>
<dbReference type="OrthoDB" id="6145874at2759"/>
<keyword evidence="2" id="KW-0964">Secreted</keyword>
<dbReference type="InterPro" id="IPR036056">
    <property type="entry name" value="Fibrinogen-like_C"/>
</dbReference>
<dbReference type="SUPFAM" id="SSF56496">
    <property type="entry name" value="Fibrinogen C-terminal domain-like"/>
    <property type="match status" value="1"/>
</dbReference>
<dbReference type="EMBL" id="JAACNH010000001">
    <property type="protein sequence ID" value="KAG8454808.1"/>
    <property type="molecule type" value="Genomic_DNA"/>
</dbReference>
<dbReference type="Proteomes" id="UP000812440">
    <property type="component" value="Chromosome 1"/>
</dbReference>
<dbReference type="AlphaFoldDB" id="A0A8T2KDP1"/>
<evidence type="ECO:0000256" key="5">
    <source>
        <dbReference type="ARBA" id="ARBA00023157"/>
    </source>
</evidence>
<evidence type="ECO:0000256" key="3">
    <source>
        <dbReference type="ARBA" id="ARBA00022729"/>
    </source>
</evidence>
<feature type="domain" description="Fibrinogen C-terminal" evidence="9">
    <location>
        <begin position="225"/>
        <end position="445"/>
    </location>
</feature>
<evidence type="ECO:0000256" key="7">
    <source>
        <dbReference type="SAM" id="Coils"/>
    </source>
</evidence>
<reference evidence="10" key="1">
    <citation type="thesis" date="2020" institute="ProQuest LLC" country="789 East Eisenhower Parkway, Ann Arbor, MI, USA">
        <title>Comparative Genomics and Chromosome Evolution.</title>
        <authorList>
            <person name="Mudd A.B."/>
        </authorList>
    </citation>
    <scope>NUCLEOTIDE SEQUENCE</scope>
    <source>
        <strain evidence="10">Female2</strain>
        <tissue evidence="10">Blood</tissue>
    </source>
</reference>
<dbReference type="InterPro" id="IPR020837">
    <property type="entry name" value="Fibrinogen_CS"/>
</dbReference>
<dbReference type="InterPro" id="IPR014716">
    <property type="entry name" value="Fibrinogen_a/b/g_C_1"/>
</dbReference>
<dbReference type="CDD" id="cd00087">
    <property type="entry name" value="FReD"/>
    <property type="match status" value="1"/>
</dbReference>
<evidence type="ECO:0000313" key="11">
    <source>
        <dbReference type="Proteomes" id="UP000812440"/>
    </source>
</evidence>
<evidence type="ECO:0000256" key="4">
    <source>
        <dbReference type="ARBA" id="ARBA00023054"/>
    </source>
</evidence>
<dbReference type="PROSITE" id="PS51406">
    <property type="entry name" value="FIBRINOGEN_C_2"/>
    <property type="match status" value="1"/>
</dbReference>
<evidence type="ECO:0000256" key="2">
    <source>
        <dbReference type="ARBA" id="ARBA00022525"/>
    </source>
</evidence>
<evidence type="ECO:0000256" key="8">
    <source>
        <dbReference type="SAM" id="SignalP"/>
    </source>
</evidence>
<dbReference type="InterPro" id="IPR002181">
    <property type="entry name" value="Fibrinogen_a/b/g_C_dom"/>
</dbReference>
<keyword evidence="4 7" id="KW-0175">Coiled coil</keyword>
<evidence type="ECO:0000256" key="6">
    <source>
        <dbReference type="ARBA" id="ARBA00023180"/>
    </source>
</evidence>
<keyword evidence="11" id="KW-1185">Reference proteome</keyword>
<sequence>MKLLLASLAVSMLVLRGESWGFSSEKKVQFASWDEVNVIAHGLLQLGHGLKEHVDKTKGQLKEITGKLAQHNVSLAELMRQTKEVQENGEALKRRVQELEDRDKQLFDQSEGIREKVQEVSMDRQLLDQRLQNVEAKIQLLENGRRQNRSENEDILSIQSLMEIQGQRIDELLEKIKLQQYKLDKQNVQIKTLQNAIHNNRIDSLKLRTKLKKNDDAEVQQNDSSTELVLPSDCHHIFLEGEKSSGIFTIQPAGMQPFEVYCEMGADAGWTVIQRRTDGSVDFDQLWEAYKDGFGNLNGEFWLGLEKLHRISKQGQYLINIELQDWDKNVKYMEAKFHLASSDEAFALQLFGSVTGELENALGDFQQLQFSTRDRDQDKKSDFNCAKHLSGGWWFSSCGHSNLNGKYFHSVPRARHERKQGIFWKTWKGRYYPLKSTTIKIRPAEAKLTG</sequence>
<protein>
    <recommendedName>
        <fullName evidence="9">Fibrinogen C-terminal domain-containing protein</fullName>
    </recommendedName>
</protein>
<comment type="subcellular location">
    <subcellularLocation>
        <location evidence="1">Secreted</location>
    </subcellularLocation>
</comment>
<dbReference type="Pfam" id="PF00147">
    <property type="entry name" value="Fibrinogen_C"/>
    <property type="match status" value="1"/>
</dbReference>
<dbReference type="PROSITE" id="PS00514">
    <property type="entry name" value="FIBRINOGEN_C_1"/>
    <property type="match status" value="1"/>
</dbReference>
<keyword evidence="6" id="KW-0325">Glycoprotein</keyword>
<dbReference type="InterPro" id="IPR037579">
    <property type="entry name" value="FIB_ANG-like"/>
</dbReference>
<feature type="chain" id="PRO_5035865560" description="Fibrinogen C-terminal domain-containing protein" evidence="8">
    <location>
        <begin position="20"/>
        <end position="450"/>
    </location>
</feature>
<dbReference type="GO" id="GO:0007596">
    <property type="term" value="P:blood coagulation"/>
    <property type="evidence" value="ECO:0007669"/>
    <property type="project" value="InterPro"/>
</dbReference>
<dbReference type="PANTHER" id="PTHR47221">
    <property type="entry name" value="FIBRINOGEN ALPHA CHAIN"/>
    <property type="match status" value="1"/>
</dbReference>
<feature type="signal peptide" evidence="8">
    <location>
        <begin position="1"/>
        <end position="19"/>
    </location>
</feature>
<proteinExistence type="predicted"/>
<dbReference type="GO" id="GO:0005576">
    <property type="term" value="C:extracellular region"/>
    <property type="evidence" value="ECO:0007669"/>
    <property type="project" value="UniProtKB-SubCell"/>
</dbReference>
<evidence type="ECO:0000256" key="1">
    <source>
        <dbReference type="ARBA" id="ARBA00004613"/>
    </source>
</evidence>
<keyword evidence="3 8" id="KW-0732">Signal</keyword>
<dbReference type="PANTHER" id="PTHR47221:SF6">
    <property type="entry name" value="FIBRINOGEN ALPHA CHAIN"/>
    <property type="match status" value="1"/>
</dbReference>
<keyword evidence="5" id="KW-1015">Disulfide bond</keyword>
<organism evidence="10 11">
    <name type="scientific">Hymenochirus boettgeri</name>
    <name type="common">Congo dwarf clawed frog</name>
    <dbReference type="NCBI Taxonomy" id="247094"/>
    <lineage>
        <taxon>Eukaryota</taxon>
        <taxon>Metazoa</taxon>
        <taxon>Chordata</taxon>
        <taxon>Craniata</taxon>
        <taxon>Vertebrata</taxon>
        <taxon>Euteleostomi</taxon>
        <taxon>Amphibia</taxon>
        <taxon>Batrachia</taxon>
        <taxon>Anura</taxon>
        <taxon>Pipoidea</taxon>
        <taxon>Pipidae</taxon>
        <taxon>Pipinae</taxon>
        <taxon>Hymenochirus</taxon>
    </lineage>
</organism>
<dbReference type="SMART" id="SM00186">
    <property type="entry name" value="FBG"/>
    <property type="match status" value="1"/>
</dbReference>
<evidence type="ECO:0000259" key="9">
    <source>
        <dbReference type="PROSITE" id="PS51406"/>
    </source>
</evidence>
<name>A0A8T2KDP1_9PIPI</name>